<keyword evidence="1" id="KW-0812">Transmembrane</keyword>
<keyword evidence="3" id="KW-1185">Reference proteome</keyword>
<evidence type="ECO:0000313" key="2">
    <source>
        <dbReference type="EMBL" id="MBO0331389.1"/>
    </source>
</evidence>
<reference evidence="2 3" key="1">
    <citation type="submission" date="2021-03" db="EMBL/GenBank/DDBJ databases">
        <title>Muricauda sp. CAU 1631 isolated from Incheon.</title>
        <authorList>
            <person name="Kim W."/>
        </authorList>
    </citation>
    <scope>NUCLEOTIDE SEQUENCE [LARGE SCALE GENOMIC DNA]</scope>
    <source>
        <strain evidence="2 3">CAU 1631</strain>
    </source>
</reference>
<keyword evidence="1" id="KW-1133">Transmembrane helix</keyword>
<feature type="transmembrane region" description="Helical" evidence="1">
    <location>
        <begin position="66"/>
        <end position="82"/>
    </location>
</feature>
<gene>
    <name evidence="2" type="ORF">J0X13_12570</name>
</gene>
<keyword evidence="1" id="KW-0472">Membrane</keyword>
<evidence type="ECO:0008006" key="4">
    <source>
        <dbReference type="Google" id="ProtNLM"/>
    </source>
</evidence>
<comment type="caution">
    <text evidence="2">The sequence shown here is derived from an EMBL/GenBank/DDBJ whole genome shotgun (WGS) entry which is preliminary data.</text>
</comment>
<sequence length="128" mass="14413">MNKYIITFSIVLYAIAVPFLEINNTHVFNPDWTPHMRIHEVWQLITNSGIGLFCLWLVWIKKEIKIGAVTSMLVTGGFLLAFCLKDLYGGSMKYLDGSEKTLFGINIGILGFGLAFTLLLVTTLLKKK</sequence>
<protein>
    <recommendedName>
        <fullName evidence="4">VanZ-like domain-containing protein</fullName>
    </recommendedName>
</protein>
<evidence type="ECO:0000256" key="1">
    <source>
        <dbReference type="SAM" id="Phobius"/>
    </source>
</evidence>
<proteinExistence type="predicted"/>
<feature type="transmembrane region" description="Helical" evidence="1">
    <location>
        <begin position="40"/>
        <end position="59"/>
    </location>
</feature>
<dbReference type="EMBL" id="JAFLND010000003">
    <property type="protein sequence ID" value="MBO0331389.1"/>
    <property type="molecule type" value="Genomic_DNA"/>
</dbReference>
<feature type="transmembrane region" description="Helical" evidence="1">
    <location>
        <begin position="102"/>
        <end position="125"/>
    </location>
</feature>
<dbReference type="Proteomes" id="UP000664163">
    <property type="component" value="Unassembled WGS sequence"/>
</dbReference>
<evidence type="ECO:0000313" key="3">
    <source>
        <dbReference type="Proteomes" id="UP000664163"/>
    </source>
</evidence>
<accession>A0ABS3EZ10</accession>
<dbReference type="RefSeq" id="WP_207071760.1">
    <property type="nucleotide sequence ID" value="NZ_JAFLND010000003.1"/>
</dbReference>
<name>A0ABS3EZ10_9FLAO</name>
<organism evidence="2 3">
    <name type="scientific">[Muricauda] lutisoli</name>
    <dbReference type="NCBI Taxonomy" id="2816035"/>
    <lineage>
        <taxon>Bacteria</taxon>
        <taxon>Pseudomonadati</taxon>
        <taxon>Bacteroidota</taxon>
        <taxon>Flavobacteriia</taxon>
        <taxon>Flavobacteriales</taxon>
        <taxon>Flavobacteriaceae</taxon>
        <taxon>Allomuricauda</taxon>
    </lineage>
</organism>